<dbReference type="PROSITE" id="PS51257">
    <property type="entry name" value="PROKAR_LIPOPROTEIN"/>
    <property type="match status" value="1"/>
</dbReference>
<reference evidence="3" key="1">
    <citation type="journal article" date="2019" name="Int. J. Syst. Evol. Microbiol.">
        <title>The Global Catalogue of Microorganisms (GCM) 10K type strain sequencing project: providing services to taxonomists for standard genome sequencing and annotation.</title>
        <authorList>
            <consortium name="The Broad Institute Genomics Platform"/>
            <consortium name="The Broad Institute Genome Sequencing Center for Infectious Disease"/>
            <person name="Wu L."/>
            <person name="Ma J."/>
        </authorList>
    </citation>
    <scope>NUCLEOTIDE SEQUENCE [LARGE SCALE GENOMIC DNA]</scope>
    <source>
        <strain evidence="3">KCTC 52644</strain>
    </source>
</reference>
<feature type="signal peptide" evidence="1">
    <location>
        <begin position="1"/>
        <end position="23"/>
    </location>
</feature>
<protein>
    <recommendedName>
        <fullName evidence="4">Lipocalin-like domain-containing protein</fullName>
    </recommendedName>
</protein>
<accession>A0ABW5Z3N2</accession>
<dbReference type="EMBL" id="JBHUOL010000006">
    <property type="protein sequence ID" value="MFD2907439.1"/>
    <property type="molecule type" value="Genomic_DNA"/>
</dbReference>
<organism evidence="2 3">
    <name type="scientific">Flavobacterium ardleyense</name>
    <dbReference type="NCBI Taxonomy" id="2038737"/>
    <lineage>
        <taxon>Bacteria</taxon>
        <taxon>Pseudomonadati</taxon>
        <taxon>Bacteroidota</taxon>
        <taxon>Flavobacteriia</taxon>
        <taxon>Flavobacteriales</taxon>
        <taxon>Flavobacteriaceae</taxon>
        <taxon>Flavobacterium</taxon>
    </lineage>
</organism>
<gene>
    <name evidence="2" type="ORF">ACFSX9_01700</name>
</gene>
<dbReference type="Proteomes" id="UP001597549">
    <property type="component" value="Unassembled WGS sequence"/>
</dbReference>
<keyword evidence="1" id="KW-0732">Signal</keyword>
<evidence type="ECO:0000313" key="2">
    <source>
        <dbReference type="EMBL" id="MFD2907439.1"/>
    </source>
</evidence>
<evidence type="ECO:0000256" key="1">
    <source>
        <dbReference type="SAM" id="SignalP"/>
    </source>
</evidence>
<evidence type="ECO:0000313" key="3">
    <source>
        <dbReference type="Proteomes" id="UP001597549"/>
    </source>
</evidence>
<sequence>MKKTFFKLTLIFVALIGISGCSSDDETDQTTGDIVGIWENGAVYGTGKYSGVNASITGDAEGTSEFRADGTYTSIMTGGALVVTVPTLNYTETTPLEPSTESGLYTYNTANDDLTTGDKTSKVVVLNANFMKIKTLINQDGVVGELYTEFNKR</sequence>
<feature type="chain" id="PRO_5045969580" description="Lipocalin-like domain-containing protein" evidence="1">
    <location>
        <begin position="24"/>
        <end position="153"/>
    </location>
</feature>
<name>A0ABW5Z3N2_9FLAO</name>
<proteinExistence type="predicted"/>
<dbReference type="RefSeq" id="WP_379803593.1">
    <property type="nucleotide sequence ID" value="NZ_JBHUOL010000006.1"/>
</dbReference>
<keyword evidence="3" id="KW-1185">Reference proteome</keyword>
<evidence type="ECO:0008006" key="4">
    <source>
        <dbReference type="Google" id="ProtNLM"/>
    </source>
</evidence>
<comment type="caution">
    <text evidence="2">The sequence shown here is derived from an EMBL/GenBank/DDBJ whole genome shotgun (WGS) entry which is preliminary data.</text>
</comment>